<dbReference type="PRINTS" id="PR00033">
    <property type="entry name" value="HTHASNC"/>
</dbReference>
<feature type="domain" description="HTH gntR-type" evidence="4">
    <location>
        <begin position="13"/>
        <end position="80"/>
    </location>
</feature>
<proteinExistence type="predicted"/>
<keyword evidence="6" id="KW-1185">Reference proteome</keyword>
<evidence type="ECO:0000256" key="3">
    <source>
        <dbReference type="ARBA" id="ARBA00023163"/>
    </source>
</evidence>
<dbReference type="GO" id="GO:0003700">
    <property type="term" value="F:DNA-binding transcription factor activity"/>
    <property type="evidence" value="ECO:0007669"/>
    <property type="project" value="InterPro"/>
</dbReference>
<dbReference type="SUPFAM" id="SSF46785">
    <property type="entry name" value="Winged helix' DNA-binding domain"/>
    <property type="match status" value="1"/>
</dbReference>
<keyword evidence="1" id="KW-0805">Transcription regulation</keyword>
<dbReference type="GO" id="GO:0043565">
    <property type="term" value="F:sequence-specific DNA binding"/>
    <property type="evidence" value="ECO:0007669"/>
    <property type="project" value="InterPro"/>
</dbReference>
<dbReference type="Pfam" id="PF07729">
    <property type="entry name" value="FCD"/>
    <property type="match status" value="1"/>
</dbReference>
<dbReference type="InterPro" id="IPR011711">
    <property type="entry name" value="GntR_C"/>
</dbReference>
<dbReference type="InterPro" id="IPR036388">
    <property type="entry name" value="WH-like_DNA-bd_sf"/>
</dbReference>
<evidence type="ECO:0000313" key="5">
    <source>
        <dbReference type="EMBL" id="TBL79409.1"/>
    </source>
</evidence>
<dbReference type="SUPFAM" id="SSF48008">
    <property type="entry name" value="GntR ligand-binding domain-like"/>
    <property type="match status" value="1"/>
</dbReference>
<accession>A0A4Q9DRL2</accession>
<dbReference type="SMART" id="SM00895">
    <property type="entry name" value="FCD"/>
    <property type="match status" value="1"/>
</dbReference>
<evidence type="ECO:0000256" key="2">
    <source>
        <dbReference type="ARBA" id="ARBA00023125"/>
    </source>
</evidence>
<dbReference type="AlphaFoldDB" id="A0A4Q9DRL2"/>
<dbReference type="Proteomes" id="UP000293142">
    <property type="component" value="Unassembled WGS sequence"/>
</dbReference>
<dbReference type="PROSITE" id="PS50949">
    <property type="entry name" value="HTH_GNTR"/>
    <property type="match status" value="1"/>
</dbReference>
<organism evidence="5 6">
    <name type="scientific">Paenibacillus thalictri</name>
    <dbReference type="NCBI Taxonomy" id="2527873"/>
    <lineage>
        <taxon>Bacteria</taxon>
        <taxon>Bacillati</taxon>
        <taxon>Bacillota</taxon>
        <taxon>Bacilli</taxon>
        <taxon>Bacillales</taxon>
        <taxon>Paenibacillaceae</taxon>
        <taxon>Paenibacillus</taxon>
    </lineage>
</organism>
<dbReference type="Pfam" id="PF00392">
    <property type="entry name" value="GntR"/>
    <property type="match status" value="1"/>
</dbReference>
<dbReference type="PANTHER" id="PTHR43537">
    <property type="entry name" value="TRANSCRIPTIONAL REGULATOR, GNTR FAMILY"/>
    <property type="match status" value="1"/>
</dbReference>
<dbReference type="OrthoDB" id="574518at2"/>
<dbReference type="SMART" id="SM00345">
    <property type="entry name" value="HTH_GNTR"/>
    <property type="match status" value="1"/>
</dbReference>
<keyword evidence="3" id="KW-0804">Transcription</keyword>
<protein>
    <submittedName>
        <fullName evidence="5">GntR family transcriptional regulator</fullName>
    </submittedName>
</protein>
<evidence type="ECO:0000313" key="6">
    <source>
        <dbReference type="Proteomes" id="UP000293142"/>
    </source>
</evidence>
<dbReference type="Gene3D" id="1.10.10.10">
    <property type="entry name" value="Winged helix-like DNA-binding domain superfamily/Winged helix DNA-binding domain"/>
    <property type="match status" value="1"/>
</dbReference>
<gene>
    <name evidence="5" type="ORF">EYB31_10860</name>
</gene>
<sequence length="232" mass="27295">MKQTVELPKIDTTNLWDKTYALLKENIIRRKFNPNQKLSIPELSVQLGVSRTPVRDALNRLEMEGLVKTVSKVGTFVVAITAHDVLNIMDTRLMLEYWVVEKLAGLDRDRLKQGLSRMENILNRSLEKVENNEFDEYLKEDYNLQFHIEFMELGQNKNNIEMYLRTMNYRYITYKSSIVSNEMVEVAQKQHREIVESIRRGETQDIKRVIHLHLEDSKERLLKAIEQNSGVV</sequence>
<evidence type="ECO:0000259" key="4">
    <source>
        <dbReference type="PROSITE" id="PS50949"/>
    </source>
</evidence>
<dbReference type="InterPro" id="IPR000485">
    <property type="entry name" value="AsnC-type_HTH_dom"/>
</dbReference>
<dbReference type="InterPro" id="IPR036390">
    <property type="entry name" value="WH_DNA-bd_sf"/>
</dbReference>
<dbReference type="PRINTS" id="PR00035">
    <property type="entry name" value="HTHGNTR"/>
</dbReference>
<dbReference type="Gene3D" id="1.20.120.530">
    <property type="entry name" value="GntR ligand-binding domain-like"/>
    <property type="match status" value="1"/>
</dbReference>
<name>A0A4Q9DRL2_9BACL</name>
<reference evidence="5 6" key="1">
    <citation type="submission" date="2019-02" db="EMBL/GenBank/DDBJ databases">
        <title>Paenibacillus sp. nov., isolated from surface-sterilized tissue of Thalictrum simplex L.</title>
        <authorList>
            <person name="Tuo L."/>
        </authorList>
    </citation>
    <scope>NUCLEOTIDE SEQUENCE [LARGE SCALE GENOMIC DNA]</scope>
    <source>
        <strain evidence="5 6">N2SHLJ1</strain>
    </source>
</reference>
<evidence type="ECO:0000256" key="1">
    <source>
        <dbReference type="ARBA" id="ARBA00023015"/>
    </source>
</evidence>
<dbReference type="EMBL" id="SIRE01000007">
    <property type="protein sequence ID" value="TBL79409.1"/>
    <property type="molecule type" value="Genomic_DNA"/>
</dbReference>
<dbReference type="InterPro" id="IPR008920">
    <property type="entry name" value="TF_FadR/GntR_C"/>
</dbReference>
<keyword evidence="2" id="KW-0238">DNA-binding</keyword>
<dbReference type="InterPro" id="IPR000524">
    <property type="entry name" value="Tscrpt_reg_HTH_GntR"/>
</dbReference>
<dbReference type="PANTHER" id="PTHR43537:SF24">
    <property type="entry name" value="GLUCONATE OPERON TRANSCRIPTIONAL REPRESSOR"/>
    <property type="match status" value="1"/>
</dbReference>
<dbReference type="CDD" id="cd07377">
    <property type="entry name" value="WHTH_GntR"/>
    <property type="match status" value="1"/>
</dbReference>
<comment type="caution">
    <text evidence="5">The sequence shown here is derived from an EMBL/GenBank/DDBJ whole genome shotgun (WGS) entry which is preliminary data.</text>
</comment>